<dbReference type="Proteomes" id="UP001499942">
    <property type="component" value="Unassembled WGS sequence"/>
</dbReference>
<comment type="caution">
    <text evidence="6">The sequence shown here is derived from an EMBL/GenBank/DDBJ whole genome shotgun (WGS) entry which is preliminary data.</text>
</comment>
<proteinExistence type="predicted"/>
<keyword evidence="3" id="KW-0804">Transcription</keyword>
<dbReference type="SMART" id="SM00421">
    <property type="entry name" value="HTH_LUXR"/>
    <property type="match status" value="1"/>
</dbReference>
<keyword evidence="7" id="KW-1185">Reference proteome</keyword>
<dbReference type="PROSITE" id="PS00622">
    <property type="entry name" value="HTH_LUXR_1"/>
    <property type="match status" value="1"/>
</dbReference>
<dbReference type="InterPro" id="IPR016032">
    <property type="entry name" value="Sig_transdc_resp-reg_C-effctor"/>
</dbReference>
<evidence type="ECO:0000313" key="7">
    <source>
        <dbReference type="Proteomes" id="UP001499942"/>
    </source>
</evidence>
<dbReference type="Gene3D" id="1.10.10.10">
    <property type="entry name" value="Winged helix-like DNA-binding domain superfamily/Winged helix DNA-binding domain"/>
    <property type="match status" value="1"/>
</dbReference>
<evidence type="ECO:0000259" key="5">
    <source>
        <dbReference type="PROSITE" id="PS50043"/>
    </source>
</evidence>
<feature type="domain" description="HTH luxR-type" evidence="5">
    <location>
        <begin position="100"/>
        <end position="165"/>
    </location>
</feature>
<dbReference type="SUPFAM" id="SSF46894">
    <property type="entry name" value="C-terminal effector domain of the bipartite response regulators"/>
    <property type="match status" value="1"/>
</dbReference>
<dbReference type="Pfam" id="PF00196">
    <property type="entry name" value="GerE"/>
    <property type="match status" value="1"/>
</dbReference>
<keyword evidence="2" id="KW-0238">DNA-binding</keyword>
<accession>A0ABN3N4I6</accession>
<evidence type="ECO:0000256" key="2">
    <source>
        <dbReference type="ARBA" id="ARBA00023125"/>
    </source>
</evidence>
<organism evidence="6 7">
    <name type="scientific">Streptomyces gobitricini</name>
    <dbReference type="NCBI Taxonomy" id="68211"/>
    <lineage>
        <taxon>Bacteria</taxon>
        <taxon>Bacillati</taxon>
        <taxon>Actinomycetota</taxon>
        <taxon>Actinomycetes</taxon>
        <taxon>Kitasatosporales</taxon>
        <taxon>Streptomycetaceae</taxon>
        <taxon>Streptomyces</taxon>
    </lineage>
</organism>
<keyword evidence="1" id="KW-0805">Transcription regulation</keyword>
<dbReference type="PRINTS" id="PR00038">
    <property type="entry name" value="HTHLUXR"/>
</dbReference>
<protein>
    <recommendedName>
        <fullName evidence="5">HTH luxR-type domain-containing protein</fullName>
    </recommendedName>
</protein>
<dbReference type="CDD" id="cd06170">
    <property type="entry name" value="LuxR_C_like"/>
    <property type="match status" value="1"/>
</dbReference>
<name>A0ABN3N4I6_9ACTN</name>
<dbReference type="PANTHER" id="PTHR44688">
    <property type="entry name" value="DNA-BINDING TRANSCRIPTIONAL ACTIVATOR DEVR_DOSR"/>
    <property type="match status" value="1"/>
</dbReference>
<gene>
    <name evidence="6" type="ORF">GCM10010393_53920</name>
</gene>
<evidence type="ECO:0000256" key="1">
    <source>
        <dbReference type="ARBA" id="ARBA00023015"/>
    </source>
</evidence>
<dbReference type="PROSITE" id="PS50043">
    <property type="entry name" value="HTH_LUXR_2"/>
    <property type="match status" value="1"/>
</dbReference>
<evidence type="ECO:0000256" key="4">
    <source>
        <dbReference type="SAM" id="MobiDB-lite"/>
    </source>
</evidence>
<dbReference type="InterPro" id="IPR000792">
    <property type="entry name" value="Tscrpt_reg_LuxR_C"/>
</dbReference>
<evidence type="ECO:0000256" key="3">
    <source>
        <dbReference type="ARBA" id="ARBA00023163"/>
    </source>
</evidence>
<dbReference type="InterPro" id="IPR036388">
    <property type="entry name" value="WH-like_DNA-bd_sf"/>
</dbReference>
<reference evidence="6 7" key="1">
    <citation type="journal article" date="2019" name="Int. J. Syst. Evol. Microbiol.">
        <title>The Global Catalogue of Microorganisms (GCM) 10K type strain sequencing project: providing services to taxonomists for standard genome sequencing and annotation.</title>
        <authorList>
            <consortium name="The Broad Institute Genomics Platform"/>
            <consortium name="The Broad Institute Genome Sequencing Center for Infectious Disease"/>
            <person name="Wu L."/>
            <person name="Ma J."/>
        </authorList>
    </citation>
    <scope>NUCLEOTIDE SEQUENCE [LARGE SCALE GENOMIC DNA]</scope>
    <source>
        <strain evidence="6 7">JCM 5062</strain>
    </source>
</reference>
<dbReference type="EMBL" id="BAAASR010000035">
    <property type="protein sequence ID" value="GAA2513938.1"/>
    <property type="molecule type" value="Genomic_DNA"/>
</dbReference>
<dbReference type="PANTHER" id="PTHR44688:SF16">
    <property type="entry name" value="DNA-BINDING TRANSCRIPTIONAL ACTIVATOR DEVR_DOSR"/>
    <property type="match status" value="1"/>
</dbReference>
<feature type="region of interest" description="Disordered" evidence="4">
    <location>
        <begin position="62"/>
        <end position="105"/>
    </location>
</feature>
<sequence>MPHSRYCSSTQNPPCASDCAEHQAHAESHVLLLTALELMERISQAHTRALALLRKASDLRSTGYASQTGGAGPAAPQGPPPQRPAAEDDTDPQDTGPQDTDDVTVRLSRQEQRVLRLVSHGMSNRSIARELRLSEQTIKNYLSSAFRKLGVNSRTEAAFYMLRAQSDLPTAPEQASP</sequence>
<evidence type="ECO:0000313" key="6">
    <source>
        <dbReference type="EMBL" id="GAA2513938.1"/>
    </source>
</evidence>